<evidence type="ECO:0000313" key="2">
    <source>
        <dbReference type="EMBL" id="KAI5411904.1"/>
    </source>
</evidence>
<dbReference type="SUPFAM" id="SSF57850">
    <property type="entry name" value="RING/U-box"/>
    <property type="match status" value="1"/>
</dbReference>
<name>A0A9D4X1M3_PEA</name>
<dbReference type="Gene3D" id="3.30.40.10">
    <property type="entry name" value="Zinc/RING finger domain, C3HC4 (zinc finger)"/>
    <property type="match status" value="1"/>
</dbReference>
<dbReference type="PANTHER" id="PTHR31150:SF32">
    <property type="entry name" value="RING_U-BOX SUPERFAMILY PROTEIN"/>
    <property type="match status" value="1"/>
</dbReference>
<dbReference type="InterPro" id="IPR013083">
    <property type="entry name" value="Znf_RING/FYVE/PHD"/>
</dbReference>
<feature type="region of interest" description="Disordered" evidence="1">
    <location>
        <begin position="54"/>
        <end position="76"/>
    </location>
</feature>
<keyword evidence="3" id="KW-1185">Reference proteome</keyword>
<evidence type="ECO:0000313" key="3">
    <source>
        <dbReference type="Proteomes" id="UP001058974"/>
    </source>
</evidence>
<sequence length="645" mass="68897">MDLRSCGACTKFLSDKSAWSNQKFVANSDFSFVVVLICGHTFHAECLETMTAEADKDEGQEPQDVHPPNSEIFSSHHVQPPEDLLTGNPIDKFLDDPNLCEDKLSEEARSEGFFETITKTMFPDVGGLGQYNTTLLSTNKTDFDNPRILPAVKSALLDLHVRYASCTAMILMQLLSTPMEKETRSSTMVDKISPGSDVIAHESPSTLSMVLPSTSFMKVGEGPKADEKFEVSPISGPNNNAATIATTTVTGFGSDKPALPNGSISNPSLFNLENKIISSAEISTSVTSSKETAKSALVFGLEKAVPSKEGGPDAPPVNFDTNQNVFKVPPIPFTTSSIVGGESSLKFGASFDSQSGGSISFTTVAGSTGSMQKVRESDGGDAETNTNTGFSVRTAELAVSSAAPASLSTPPNSPSFSSSFPSPVSSNFSNSSSSLSAIGGISATTASTGVSRATSSTPVMTTSTSTWLNAWLQAIPCQNLQSSNNQQQGNARPIQQGCSKPCSPFFYCEYKEERQISKENPRAPQRTGRRNLRRDPKNPKIDYLEASICTFFTATTATLYIKQLGPLPTPPARVYDANTRCNFHAGSSVHTTGKCMELKFKVQVLMDRKIISFTHKGPNVKGNPMSGHSGPTINVIEGLESNTLI</sequence>
<protein>
    <submittedName>
        <fullName evidence="2">Uncharacterized protein</fullName>
    </submittedName>
</protein>
<dbReference type="PANTHER" id="PTHR31150">
    <property type="entry name" value="EXPRESSED PROTEIN"/>
    <property type="match status" value="1"/>
</dbReference>
<dbReference type="Gramene" id="Psat05G0682700-T1">
    <property type="protein sequence ID" value="KAI5411904.1"/>
    <property type="gene ID" value="KIW84_056827"/>
</dbReference>
<dbReference type="Proteomes" id="UP001058974">
    <property type="component" value="Chromosome 5"/>
</dbReference>
<feature type="region of interest" description="Disordered" evidence="1">
    <location>
        <begin position="517"/>
        <end position="537"/>
    </location>
</feature>
<proteinExistence type="predicted"/>
<dbReference type="AlphaFoldDB" id="A0A9D4X1M3"/>
<accession>A0A9D4X1M3</accession>
<reference evidence="2 3" key="1">
    <citation type="journal article" date="2022" name="Nat. Genet.">
        <title>Improved pea reference genome and pan-genome highlight genomic features and evolutionary characteristics.</title>
        <authorList>
            <person name="Yang T."/>
            <person name="Liu R."/>
            <person name="Luo Y."/>
            <person name="Hu S."/>
            <person name="Wang D."/>
            <person name="Wang C."/>
            <person name="Pandey M.K."/>
            <person name="Ge S."/>
            <person name="Xu Q."/>
            <person name="Li N."/>
            <person name="Li G."/>
            <person name="Huang Y."/>
            <person name="Saxena R.K."/>
            <person name="Ji Y."/>
            <person name="Li M."/>
            <person name="Yan X."/>
            <person name="He Y."/>
            <person name="Liu Y."/>
            <person name="Wang X."/>
            <person name="Xiang C."/>
            <person name="Varshney R.K."/>
            <person name="Ding H."/>
            <person name="Gao S."/>
            <person name="Zong X."/>
        </authorList>
    </citation>
    <scope>NUCLEOTIDE SEQUENCE [LARGE SCALE GENOMIC DNA]</scope>
    <source>
        <strain evidence="2 3">cv. Zhongwan 6</strain>
    </source>
</reference>
<organism evidence="2 3">
    <name type="scientific">Pisum sativum</name>
    <name type="common">Garden pea</name>
    <name type="synonym">Lathyrus oleraceus</name>
    <dbReference type="NCBI Taxonomy" id="3888"/>
    <lineage>
        <taxon>Eukaryota</taxon>
        <taxon>Viridiplantae</taxon>
        <taxon>Streptophyta</taxon>
        <taxon>Embryophyta</taxon>
        <taxon>Tracheophyta</taxon>
        <taxon>Spermatophyta</taxon>
        <taxon>Magnoliopsida</taxon>
        <taxon>eudicotyledons</taxon>
        <taxon>Gunneridae</taxon>
        <taxon>Pentapetalae</taxon>
        <taxon>rosids</taxon>
        <taxon>fabids</taxon>
        <taxon>Fabales</taxon>
        <taxon>Fabaceae</taxon>
        <taxon>Papilionoideae</taxon>
        <taxon>50 kb inversion clade</taxon>
        <taxon>NPAAA clade</taxon>
        <taxon>Hologalegina</taxon>
        <taxon>IRL clade</taxon>
        <taxon>Fabeae</taxon>
        <taxon>Lathyrus</taxon>
    </lineage>
</organism>
<gene>
    <name evidence="2" type="ORF">KIW84_056827</name>
</gene>
<dbReference type="EMBL" id="JAMSHJ010000005">
    <property type="protein sequence ID" value="KAI5411904.1"/>
    <property type="molecule type" value="Genomic_DNA"/>
</dbReference>
<feature type="region of interest" description="Disordered" evidence="1">
    <location>
        <begin position="403"/>
        <end position="422"/>
    </location>
</feature>
<evidence type="ECO:0000256" key="1">
    <source>
        <dbReference type="SAM" id="MobiDB-lite"/>
    </source>
</evidence>
<comment type="caution">
    <text evidence="2">The sequence shown here is derived from an EMBL/GenBank/DDBJ whole genome shotgun (WGS) entry which is preliminary data.</text>
</comment>